<evidence type="ECO:0000313" key="8">
    <source>
        <dbReference type="EMBL" id="RIH75801.1"/>
    </source>
</evidence>
<feature type="transmembrane region" description="Helical" evidence="7">
    <location>
        <begin position="90"/>
        <end position="108"/>
    </location>
</feature>
<dbReference type="EMBL" id="QWKX01000057">
    <property type="protein sequence ID" value="RIH75801.1"/>
    <property type="molecule type" value="Genomic_DNA"/>
</dbReference>
<name>A0A399E0P7_9DEIN</name>
<comment type="subcellular location">
    <subcellularLocation>
        <location evidence="1">Cell membrane</location>
        <topology evidence="1">Multi-pass membrane protein</topology>
    </subcellularLocation>
</comment>
<keyword evidence="5 7" id="KW-1133">Transmembrane helix</keyword>
<reference evidence="8 9" key="1">
    <citation type="submission" date="2018-08" db="EMBL/GenBank/DDBJ databases">
        <title>Meiothermus cateniformans JCM 15151 genome sequencing project.</title>
        <authorList>
            <person name="Da Costa M.S."/>
            <person name="Albuquerque L."/>
            <person name="Raposo P."/>
            <person name="Froufe H.J.C."/>
            <person name="Barroso C.S."/>
            <person name="Egas C."/>
        </authorList>
    </citation>
    <scope>NUCLEOTIDE SEQUENCE [LARGE SCALE GENOMIC DNA]</scope>
    <source>
        <strain evidence="8 9">JCM 15151</strain>
    </source>
</reference>
<protein>
    <submittedName>
        <fullName evidence="8">Putative chromate transport protein</fullName>
    </submittedName>
</protein>
<sequence>MGSTLFGSGYVLIGLMQEMVSRSWLSPGDLLNTLALGQITPGPLLTTATAAGIPGAVLSTVGIFLPSFIFAFFVAGLLHRWQEHPIAEAIFQGASGAALGLIAWALWLLGRETLVGWAELLAALLALGLLLRQFPLIPLLGIFGLGGTLWSAWVVG</sequence>
<feature type="transmembrane region" description="Helical" evidence="7">
    <location>
        <begin position="53"/>
        <end position="78"/>
    </location>
</feature>
<evidence type="ECO:0000256" key="7">
    <source>
        <dbReference type="SAM" id="Phobius"/>
    </source>
</evidence>
<dbReference type="PANTHER" id="PTHR33567:SF3">
    <property type="entry name" value="CHROMATE ION TRANSPORTER (EUROFUNG)"/>
    <property type="match status" value="1"/>
</dbReference>
<dbReference type="Proteomes" id="UP000266089">
    <property type="component" value="Unassembled WGS sequence"/>
</dbReference>
<evidence type="ECO:0000256" key="4">
    <source>
        <dbReference type="ARBA" id="ARBA00022692"/>
    </source>
</evidence>
<accession>A0A399E0P7</accession>
<dbReference type="GO" id="GO:0015109">
    <property type="term" value="F:chromate transmembrane transporter activity"/>
    <property type="evidence" value="ECO:0007669"/>
    <property type="project" value="InterPro"/>
</dbReference>
<evidence type="ECO:0000256" key="6">
    <source>
        <dbReference type="ARBA" id="ARBA00023136"/>
    </source>
</evidence>
<evidence type="ECO:0000313" key="9">
    <source>
        <dbReference type="Proteomes" id="UP000266089"/>
    </source>
</evidence>
<dbReference type="InterPro" id="IPR003370">
    <property type="entry name" value="Chromate_transpt"/>
</dbReference>
<proteinExistence type="inferred from homology"/>
<comment type="similarity">
    <text evidence="2">Belongs to the chromate ion transporter (CHR) (TC 2.A.51) family.</text>
</comment>
<gene>
    <name evidence="8" type="primary">srpC</name>
    <name evidence="8" type="ORF">Mcate_02043</name>
</gene>
<keyword evidence="3" id="KW-1003">Cell membrane</keyword>
<evidence type="ECO:0000256" key="2">
    <source>
        <dbReference type="ARBA" id="ARBA00005262"/>
    </source>
</evidence>
<feature type="transmembrane region" description="Helical" evidence="7">
    <location>
        <begin position="114"/>
        <end position="131"/>
    </location>
</feature>
<evidence type="ECO:0000256" key="1">
    <source>
        <dbReference type="ARBA" id="ARBA00004651"/>
    </source>
</evidence>
<organism evidence="8 9">
    <name type="scientific">Meiothermus taiwanensis</name>
    <dbReference type="NCBI Taxonomy" id="172827"/>
    <lineage>
        <taxon>Bacteria</taxon>
        <taxon>Thermotogati</taxon>
        <taxon>Deinococcota</taxon>
        <taxon>Deinococci</taxon>
        <taxon>Thermales</taxon>
        <taxon>Thermaceae</taxon>
        <taxon>Meiothermus</taxon>
    </lineage>
</organism>
<feature type="transmembrane region" description="Helical" evidence="7">
    <location>
        <begin position="136"/>
        <end position="155"/>
    </location>
</feature>
<dbReference type="Pfam" id="PF02417">
    <property type="entry name" value="Chromate_transp"/>
    <property type="match status" value="1"/>
</dbReference>
<keyword evidence="6 7" id="KW-0472">Membrane</keyword>
<evidence type="ECO:0000256" key="5">
    <source>
        <dbReference type="ARBA" id="ARBA00022989"/>
    </source>
</evidence>
<dbReference type="AlphaFoldDB" id="A0A399E0P7"/>
<comment type="caution">
    <text evidence="8">The sequence shown here is derived from an EMBL/GenBank/DDBJ whole genome shotgun (WGS) entry which is preliminary data.</text>
</comment>
<dbReference type="PANTHER" id="PTHR33567">
    <property type="entry name" value="CHROMATE ION TRANSPORTER (EUROFUNG)"/>
    <property type="match status" value="1"/>
</dbReference>
<dbReference type="GO" id="GO:0005886">
    <property type="term" value="C:plasma membrane"/>
    <property type="evidence" value="ECO:0007669"/>
    <property type="project" value="UniProtKB-SubCell"/>
</dbReference>
<evidence type="ECO:0000256" key="3">
    <source>
        <dbReference type="ARBA" id="ARBA00022475"/>
    </source>
</evidence>
<keyword evidence="4 7" id="KW-0812">Transmembrane</keyword>